<evidence type="ECO:0000256" key="2">
    <source>
        <dbReference type="SAM" id="MobiDB-lite"/>
    </source>
</evidence>
<dbReference type="HOGENOM" id="CLU_1848914_0_0_1"/>
<dbReference type="KEGG" id="gtt:GUITHDRAFT_161261"/>
<dbReference type="GeneID" id="17309287"/>
<accession>L1JX70</accession>
<evidence type="ECO:0000256" key="1">
    <source>
        <dbReference type="SAM" id="Coils"/>
    </source>
</evidence>
<feature type="compositionally biased region" description="Low complexity" evidence="2">
    <location>
        <begin position="19"/>
        <end position="33"/>
    </location>
</feature>
<dbReference type="EnsemblProtists" id="EKX52698">
    <property type="protein sequence ID" value="EKX52698"/>
    <property type="gene ID" value="GUITHDRAFT_161261"/>
</dbReference>
<reference evidence="3 5" key="1">
    <citation type="journal article" date="2012" name="Nature">
        <title>Algal genomes reveal evolutionary mosaicism and the fate of nucleomorphs.</title>
        <authorList>
            <consortium name="DOE Joint Genome Institute"/>
            <person name="Curtis B.A."/>
            <person name="Tanifuji G."/>
            <person name="Burki F."/>
            <person name="Gruber A."/>
            <person name="Irimia M."/>
            <person name="Maruyama S."/>
            <person name="Arias M.C."/>
            <person name="Ball S.G."/>
            <person name="Gile G.H."/>
            <person name="Hirakawa Y."/>
            <person name="Hopkins J.F."/>
            <person name="Kuo A."/>
            <person name="Rensing S.A."/>
            <person name="Schmutz J."/>
            <person name="Symeonidi A."/>
            <person name="Elias M."/>
            <person name="Eveleigh R.J."/>
            <person name="Herman E.K."/>
            <person name="Klute M.J."/>
            <person name="Nakayama T."/>
            <person name="Obornik M."/>
            <person name="Reyes-Prieto A."/>
            <person name="Armbrust E.V."/>
            <person name="Aves S.J."/>
            <person name="Beiko R.G."/>
            <person name="Coutinho P."/>
            <person name="Dacks J.B."/>
            <person name="Durnford D.G."/>
            <person name="Fast N.M."/>
            <person name="Green B.R."/>
            <person name="Grisdale C.J."/>
            <person name="Hempel F."/>
            <person name="Henrissat B."/>
            <person name="Hoppner M.P."/>
            <person name="Ishida K."/>
            <person name="Kim E."/>
            <person name="Koreny L."/>
            <person name="Kroth P.G."/>
            <person name="Liu Y."/>
            <person name="Malik S.B."/>
            <person name="Maier U.G."/>
            <person name="McRose D."/>
            <person name="Mock T."/>
            <person name="Neilson J.A."/>
            <person name="Onodera N.T."/>
            <person name="Poole A.M."/>
            <person name="Pritham E.J."/>
            <person name="Richards T.A."/>
            <person name="Rocap G."/>
            <person name="Roy S.W."/>
            <person name="Sarai C."/>
            <person name="Schaack S."/>
            <person name="Shirato S."/>
            <person name="Slamovits C.H."/>
            <person name="Spencer D.F."/>
            <person name="Suzuki S."/>
            <person name="Worden A.Z."/>
            <person name="Zauner S."/>
            <person name="Barry K."/>
            <person name="Bell C."/>
            <person name="Bharti A.K."/>
            <person name="Crow J.A."/>
            <person name="Grimwood J."/>
            <person name="Kramer R."/>
            <person name="Lindquist E."/>
            <person name="Lucas S."/>
            <person name="Salamov A."/>
            <person name="McFadden G.I."/>
            <person name="Lane C.E."/>
            <person name="Keeling P.J."/>
            <person name="Gray M.W."/>
            <person name="Grigoriev I.V."/>
            <person name="Archibald J.M."/>
        </authorList>
    </citation>
    <scope>NUCLEOTIDE SEQUENCE</scope>
    <source>
        <strain evidence="3 5">CCMP2712</strain>
    </source>
</reference>
<protein>
    <submittedName>
        <fullName evidence="3 4">Uncharacterized protein</fullName>
    </submittedName>
</protein>
<dbReference type="EMBL" id="JH992972">
    <property type="protein sequence ID" value="EKX52698.1"/>
    <property type="molecule type" value="Genomic_DNA"/>
</dbReference>
<sequence length="139" mass="15909">MWSKRKKDGKAGGNEAPDSPASVKSSTPAKAPSAAEFAHFRDLLQAKCDEADDLHNNLRLAKDSLRQLSEELDQKNTRCEALEEENGKMKSENEKLNAEIEELRRQVRQRDEVTDLLEGEVAAFRESLQVRRARRWMRT</sequence>
<reference evidence="4" key="3">
    <citation type="submission" date="2016-03" db="UniProtKB">
        <authorList>
            <consortium name="EnsemblProtists"/>
        </authorList>
    </citation>
    <scope>IDENTIFICATION</scope>
</reference>
<organism evidence="3">
    <name type="scientific">Guillardia theta (strain CCMP2712)</name>
    <name type="common">Cryptophyte</name>
    <dbReference type="NCBI Taxonomy" id="905079"/>
    <lineage>
        <taxon>Eukaryota</taxon>
        <taxon>Cryptophyceae</taxon>
        <taxon>Pyrenomonadales</taxon>
        <taxon>Geminigeraceae</taxon>
        <taxon>Guillardia</taxon>
    </lineage>
</organism>
<keyword evidence="1" id="KW-0175">Coiled coil</keyword>
<evidence type="ECO:0000313" key="4">
    <source>
        <dbReference type="EnsemblProtists" id="EKX52698"/>
    </source>
</evidence>
<reference evidence="5" key="2">
    <citation type="submission" date="2012-11" db="EMBL/GenBank/DDBJ databases">
        <authorList>
            <person name="Kuo A."/>
            <person name="Curtis B.A."/>
            <person name="Tanifuji G."/>
            <person name="Burki F."/>
            <person name="Gruber A."/>
            <person name="Irimia M."/>
            <person name="Maruyama S."/>
            <person name="Arias M.C."/>
            <person name="Ball S.G."/>
            <person name="Gile G.H."/>
            <person name="Hirakawa Y."/>
            <person name="Hopkins J.F."/>
            <person name="Rensing S.A."/>
            <person name="Schmutz J."/>
            <person name="Symeonidi A."/>
            <person name="Elias M."/>
            <person name="Eveleigh R.J."/>
            <person name="Herman E.K."/>
            <person name="Klute M.J."/>
            <person name="Nakayama T."/>
            <person name="Obornik M."/>
            <person name="Reyes-Prieto A."/>
            <person name="Armbrust E.V."/>
            <person name="Aves S.J."/>
            <person name="Beiko R.G."/>
            <person name="Coutinho P."/>
            <person name="Dacks J.B."/>
            <person name="Durnford D.G."/>
            <person name="Fast N.M."/>
            <person name="Green B.R."/>
            <person name="Grisdale C."/>
            <person name="Hempe F."/>
            <person name="Henrissat B."/>
            <person name="Hoppner M.P."/>
            <person name="Ishida K.-I."/>
            <person name="Kim E."/>
            <person name="Koreny L."/>
            <person name="Kroth P.G."/>
            <person name="Liu Y."/>
            <person name="Malik S.-B."/>
            <person name="Maier U.G."/>
            <person name="McRose D."/>
            <person name="Mock T."/>
            <person name="Neilson J.A."/>
            <person name="Onodera N.T."/>
            <person name="Poole A.M."/>
            <person name="Pritham E.J."/>
            <person name="Richards T.A."/>
            <person name="Rocap G."/>
            <person name="Roy S.W."/>
            <person name="Sarai C."/>
            <person name="Schaack S."/>
            <person name="Shirato S."/>
            <person name="Slamovits C.H."/>
            <person name="Spencer D.F."/>
            <person name="Suzuki S."/>
            <person name="Worden A.Z."/>
            <person name="Zauner S."/>
            <person name="Barry K."/>
            <person name="Bell C."/>
            <person name="Bharti A.K."/>
            <person name="Crow J.A."/>
            <person name="Grimwood J."/>
            <person name="Kramer R."/>
            <person name="Lindquist E."/>
            <person name="Lucas S."/>
            <person name="Salamov A."/>
            <person name="McFadden G.I."/>
            <person name="Lane C.E."/>
            <person name="Keeling P.J."/>
            <person name="Gray M.W."/>
            <person name="Grigoriev I.V."/>
            <person name="Archibald J.M."/>
        </authorList>
    </citation>
    <scope>NUCLEOTIDE SEQUENCE</scope>
    <source>
        <strain evidence="5">CCMP2712</strain>
    </source>
</reference>
<dbReference type="AlphaFoldDB" id="L1JX70"/>
<name>L1JX70_GUITC</name>
<feature type="coiled-coil region" evidence="1">
    <location>
        <begin position="51"/>
        <end position="113"/>
    </location>
</feature>
<dbReference type="Proteomes" id="UP000011087">
    <property type="component" value="Unassembled WGS sequence"/>
</dbReference>
<feature type="region of interest" description="Disordered" evidence="2">
    <location>
        <begin position="1"/>
        <end position="33"/>
    </location>
</feature>
<dbReference type="Gene3D" id="1.20.5.4090">
    <property type="match status" value="1"/>
</dbReference>
<proteinExistence type="predicted"/>
<dbReference type="PaxDb" id="55529-EKX52698"/>
<gene>
    <name evidence="3" type="ORF">GUITHDRAFT_161261</name>
</gene>
<dbReference type="RefSeq" id="XP_005839678.1">
    <property type="nucleotide sequence ID" value="XM_005839621.1"/>
</dbReference>
<evidence type="ECO:0000313" key="3">
    <source>
        <dbReference type="EMBL" id="EKX52698.1"/>
    </source>
</evidence>
<keyword evidence="5" id="KW-1185">Reference proteome</keyword>
<evidence type="ECO:0000313" key="5">
    <source>
        <dbReference type="Proteomes" id="UP000011087"/>
    </source>
</evidence>
<dbReference type="OrthoDB" id="10597544at2759"/>